<keyword evidence="1 2" id="KW-0456">Lyase</keyword>
<dbReference type="SUPFAM" id="SSF51569">
    <property type="entry name" value="Aldolase"/>
    <property type="match status" value="1"/>
</dbReference>
<dbReference type="Proteomes" id="UP001328425">
    <property type="component" value="Unassembled WGS sequence"/>
</dbReference>
<dbReference type="SMART" id="SM01130">
    <property type="entry name" value="DHDPS"/>
    <property type="match status" value="1"/>
</dbReference>
<protein>
    <submittedName>
        <fullName evidence="3">Dihydrodipicolinate synthase family protein</fullName>
    </submittedName>
</protein>
<organism evidence="3 4">
    <name type="scientific">Peptoniphilus grossensis</name>
    <dbReference type="NCBI Taxonomy" id="1465756"/>
    <lineage>
        <taxon>Bacteria</taxon>
        <taxon>Bacillati</taxon>
        <taxon>Bacillota</taxon>
        <taxon>Tissierellia</taxon>
        <taxon>Tissierellales</taxon>
        <taxon>Peptoniphilaceae</taxon>
        <taxon>Peptoniphilus</taxon>
    </lineage>
</organism>
<dbReference type="CDD" id="cd00408">
    <property type="entry name" value="DHDPS-like"/>
    <property type="match status" value="1"/>
</dbReference>
<dbReference type="EMBL" id="JARBCY010000036">
    <property type="protein sequence ID" value="MEF3318202.1"/>
    <property type="molecule type" value="Genomic_DNA"/>
</dbReference>
<dbReference type="PANTHER" id="PTHR42849">
    <property type="entry name" value="N-ACETYLNEURAMINATE LYASE"/>
    <property type="match status" value="1"/>
</dbReference>
<comment type="caution">
    <text evidence="3">The sequence shown here is derived from an EMBL/GenBank/DDBJ whole genome shotgun (WGS) entry which is preliminary data.</text>
</comment>
<dbReference type="InterPro" id="IPR002220">
    <property type="entry name" value="DapA-like"/>
</dbReference>
<evidence type="ECO:0000313" key="4">
    <source>
        <dbReference type="Proteomes" id="UP001328425"/>
    </source>
</evidence>
<dbReference type="PIRSF" id="PIRSF001365">
    <property type="entry name" value="DHDPS"/>
    <property type="match status" value="1"/>
</dbReference>
<evidence type="ECO:0000256" key="2">
    <source>
        <dbReference type="PIRNR" id="PIRNR001365"/>
    </source>
</evidence>
<reference evidence="3 4" key="1">
    <citation type="submission" date="2022-11" db="EMBL/GenBank/DDBJ databases">
        <title>The First Case of Preauricular Fistular Abscess Caused by Peptoniphilus grossensis.</title>
        <authorList>
            <person name="Byun J.-H."/>
        </authorList>
    </citation>
    <scope>NUCLEOTIDE SEQUENCE [LARGE SCALE GENOMIC DNA]</scope>
    <source>
        <strain evidence="3 4">GYB008</strain>
    </source>
</reference>
<dbReference type="InterPro" id="IPR013785">
    <property type="entry name" value="Aldolase_TIM"/>
</dbReference>
<name>A0ABU7XBH6_9FIRM</name>
<dbReference type="Gene3D" id="3.20.20.70">
    <property type="entry name" value="Aldolase class I"/>
    <property type="match status" value="1"/>
</dbReference>
<dbReference type="Pfam" id="PF00701">
    <property type="entry name" value="DHDPS"/>
    <property type="match status" value="1"/>
</dbReference>
<evidence type="ECO:0000313" key="3">
    <source>
        <dbReference type="EMBL" id="MEF3318202.1"/>
    </source>
</evidence>
<comment type="similarity">
    <text evidence="2">Belongs to the DapA family.</text>
</comment>
<gene>
    <name evidence="3" type="ORF">PV361_05750</name>
</gene>
<evidence type="ECO:0000256" key="1">
    <source>
        <dbReference type="ARBA" id="ARBA00023239"/>
    </source>
</evidence>
<dbReference type="PRINTS" id="PR00146">
    <property type="entry name" value="DHPICSNTHASE"/>
</dbReference>
<keyword evidence="4" id="KW-1185">Reference proteome</keyword>
<accession>A0ABU7XBH6</accession>
<sequence length="298" mass="34176">MRSKIVTPTLTIFNEDYRINEEGNKKLINYLIENGVDGLAPLGSAGEFPFISFEEKKKLIDIYANEVKERVQLIVGTSSMDFNETVELSNYAYEKGADGVLVIPPYYFGMSQEEGFHYYDELAKQTKANIYIYNFESRSGFNISADNVVKLIEKHNNIAGLKDSTGDANHTKEIIYKVLNVKEDFEVYSGFDEHFLINTIAGGSGCISAISNILPKYWSELIKVTNERNCEAVFTKMKEIDKLMELYSIDSNFSLLFKKILNDKVFKCNTYTFFPFENLEENKYKKALEILKDLNLLK</sequence>
<dbReference type="RefSeq" id="WP_332087333.1">
    <property type="nucleotide sequence ID" value="NZ_JARBCY010000036.1"/>
</dbReference>
<dbReference type="PANTHER" id="PTHR42849:SF1">
    <property type="entry name" value="N-ACETYLNEURAMINATE LYASE"/>
    <property type="match status" value="1"/>
</dbReference>
<proteinExistence type="inferred from homology"/>